<gene>
    <name evidence="2" type="ORF">GEMMAAP_04130</name>
</gene>
<dbReference type="Proteomes" id="UP000076404">
    <property type="component" value="Chromosome"/>
</dbReference>
<keyword evidence="1" id="KW-0732">Signal</keyword>
<name>A0A143BGS9_9BACT</name>
<evidence type="ECO:0000313" key="3">
    <source>
        <dbReference type="Proteomes" id="UP000076404"/>
    </source>
</evidence>
<dbReference type="OrthoDB" id="9799230at2"/>
<dbReference type="EMBL" id="CP011454">
    <property type="protein sequence ID" value="AMW04248.1"/>
    <property type="molecule type" value="Genomic_DNA"/>
</dbReference>
<reference evidence="2 3" key="2">
    <citation type="journal article" date="2016" name="Environ. Microbiol. Rep.">
        <title>Metagenomic evidence for the presence of phototrophic Gemmatimonadetes bacteria in diverse environments.</title>
        <authorList>
            <person name="Zeng Y."/>
            <person name="Baumbach J."/>
            <person name="Barbosa E.G."/>
            <person name="Azevedo V."/>
            <person name="Zhang C."/>
            <person name="Koblizek M."/>
        </authorList>
    </citation>
    <scope>NUCLEOTIDE SEQUENCE [LARGE SCALE GENOMIC DNA]</scope>
    <source>
        <strain evidence="2 3">AP64</strain>
    </source>
</reference>
<evidence type="ECO:0008006" key="4">
    <source>
        <dbReference type="Google" id="ProtNLM"/>
    </source>
</evidence>
<organism evidence="2 3">
    <name type="scientific">Gemmatimonas phototrophica</name>
    <dbReference type="NCBI Taxonomy" id="1379270"/>
    <lineage>
        <taxon>Bacteria</taxon>
        <taxon>Pseudomonadati</taxon>
        <taxon>Gemmatimonadota</taxon>
        <taxon>Gemmatimonadia</taxon>
        <taxon>Gemmatimonadales</taxon>
        <taxon>Gemmatimonadaceae</taxon>
        <taxon>Gemmatimonas</taxon>
    </lineage>
</organism>
<evidence type="ECO:0000256" key="1">
    <source>
        <dbReference type="SAM" id="SignalP"/>
    </source>
</evidence>
<feature type="chain" id="PRO_5007506794" description="6-bladed beta-propeller" evidence="1">
    <location>
        <begin position="22"/>
        <end position="365"/>
    </location>
</feature>
<evidence type="ECO:0000313" key="2">
    <source>
        <dbReference type="EMBL" id="AMW04248.1"/>
    </source>
</evidence>
<feature type="signal peptide" evidence="1">
    <location>
        <begin position="1"/>
        <end position="21"/>
    </location>
</feature>
<protein>
    <recommendedName>
        <fullName evidence="4">6-bladed beta-propeller</fullName>
    </recommendedName>
</protein>
<keyword evidence="3" id="KW-1185">Reference proteome</keyword>
<dbReference type="AlphaFoldDB" id="A0A143BGS9"/>
<dbReference type="InterPro" id="IPR011042">
    <property type="entry name" value="6-blade_b-propeller_TolB-like"/>
</dbReference>
<dbReference type="KEGG" id="gph:GEMMAAP_04130"/>
<sequence>MRAYLVLATFVALAGRLPAQGAVDTLAAVRVVAPRMVTPRVIASVTMDRFEGGAPVEGVRDAVLLGKEQIAIVDWRHPRVQLFSYTGEFKGRMGLKGDEPGQFALPYRMVSCGNGNITVLDIGNRLVNEFYQDGTLRYTVPLAAPPQSLACWPNGEAVGVFVRADSTGMLRANVRPLDTLDVPRAPLLSVPAGEVLLMGAALQLGASRYGVWHGTGDTNTITFRSWPTLIPREDSVGTSGRPTTQLLKRAAIEQLAREADIPTRARVQLMLDLQKVPTRTTLPAYRTVLVDSESHDAWVVTSPVGNRRLDITILSIDGQSRRTIRLNGFELLSVRGDEALVVGERLADGSAELVVYSVALPSPPR</sequence>
<dbReference type="STRING" id="1379270.GEMMAAP_04130"/>
<proteinExistence type="predicted"/>
<dbReference type="Gene3D" id="2.120.10.30">
    <property type="entry name" value="TolB, C-terminal domain"/>
    <property type="match status" value="1"/>
</dbReference>
<accession>A0A143BGS9</accession>
<dbReference type="RefSeq" id="WP_026850112.1">
    <property type="nucleotide sequence ID" value="NZ_CP011454.1"/>
</dbReference>
<reference evidence="2 3" key="1">
    <citation type="journal article" date="2014" name="Proc. Natl. Acad. Sci. U.S.A.">
        <title>Functional type 2 photosynthetic reaction centers found in the rare bacterial phylum Gemmatimonadetes.</title>
        <authorList>
            <person name="Zeng Y."/>
            <person name="Feng F."/>
            <person name="Medova H."/>
            <person name="Dean J."/>
            <person name="Koblizek M."/>
        </authorList>
    </citation>
    <scope>NUCLEOTIDE SEQUENCE [LARGE SCALE GENOMIC DNA]</scope>
    <source>
        <strain evidence="2 3">AP64</strain>
    </source>
</reference>